<reference evidence="3" key="4">
    <citation type="submission" date="2003-12" db="EMBL/GenBank/DDBJ databases">
        <title>Arabidopsis cDNA clones.</title>
        <authorList>
            <person name="Shinn P."/>
            <person name="Chen H."/>
            <person name="Cheuk R."/>
            <person name="Kim C.J."/>
            <person name="Ecker J.R."/>
        </authorList>
    </citation>
    <scope>NUCLEOTIDE SEQUENCE</scope>
</reference>
<feature type="region of interest" description="Disordered" evidence="1">
    <location>
        <begin position="106"/>
        <end position="132"/>
    </location>
</feature>
<dbReference type="EMBL" id="BT011634">
    <property type="protein sequence ID" value="AAS47640.1"/>
    <property type="molecule type" value="mRNA"/>
</dbReference>
<dbReference type="EMBL" id="BT010923">
    <property type="protein sequence ID" value="AAR24701.1"/>
    <property type="molecule type" value="mRNA"/>
</dbReference>
<dbReference type="PIR" id="C86434">
    <property type="entry name" value="C86434"/>
</dbReference>
<dbReference type="EMBL" id="AK228717">
    <property type="protein sequence ID" value="BAF00619.1"/>
    <property type="molecule type" value="mRNA"/>
</dbReference>
<reference evidence="4" key="5">
    <citation type="submission" date="2004-02" db="EMBL/GenBank/DDBJ databases">
        <title>Arabidopsis ORF clones.</title>
        <authorList>
            <person name="Kim C.J."/>
            <person name="Chen H."/>
            <person name="Cheuk R."/>
            <person name="Shinn P."/>
            <person name="Ecker J.R."/>
        </authorList>
    </citation>
    <scope>NUCLEOTIDE SEQUENCE</scope>
</reference>
<dbReference type="EMBL" id="AC004135">
    <property type="protein sequence ID" value="AAD32939.1"/>
    <property type="molecule type" value="Genomic_DNA"/>
</dbReference>
<reference key="2">
    <citation type="journal article" date="2000" name="Nature">
        <title>Sequence and analysis of chromosome 1 of the plant Arabidopsis thaliana.</title>
        <authorList>
            <person name="Theologis A."/>
            <person name="Ecker J.R."/>
            <person name="Palm C.J."/>
            <person name="Federspiel N.A."/>
            <person name="Kaul S."/>
            <person name="White O."/>
            <person name="Alonso J."/>
            <person name="Altafi H."/>
            <person name="Araujo R."/>
            <person name="Bowman C.L."/>
            <person name="Brooks S.Y."/>
            <person name="Buehler E."/>
            <person name="Chan A."/>
            <person name="Chao Q."/>
            <person name="Chen H."/>
            <person name="Cheuk R.F."/>
            <person name="Chin C.W."/>
            <person name="Chung M.K."/>
            <person name="Conn L."/>
            <person name="Conway A.B."/>
            <person name="Conway A.R."/>
            <person name="Creasy T.H."/>
            <person name="Dewar K."/>
            <person name="Dunn P."/>
            <person name="Etgu P."/>
            <person name="Feldblyum T.V."/>
            <person name="Feng J."/>
            <person name="Fong B."/>
            <person name="Fujii C.Y."/>
            <person name="Gill J.E."/>
            <person name="Goldsmith A.D."/>
            <person name="Haas B."/>
            <person name="Hansen N.F."/>
            <person name="Hughes B."/>
            <person name="Huizar L."/>
            <person name="Hunter J.L."/>
            <person name="Jenkins J."/>
            <person name="Johnson-Hopson C."/>
            <person name="Khan S."/>
            <person name="Khaykin E."/>
            <person name="Kim C.J."/>
            <person name="Koo H.L."/>
            <person name="Kremenetskaia I."/>
            <person name="Kurtz D.B."/>
            <person name="Kwan A."/>
            <person name="Lam B."/>
            <person name="Langin-Hooper S."/>
            <person name="Lee A."/>
            <person name="Lee J.M."/>
            <person name="Lenz C.A."/>
            <person name="Li J.H."/>
            <person name="Li Y."/>
            <person name="Lin X."/>
            <person name="Liu S.X."/>
            <person name="Liu Z.A."/>
            <person name="Luros J.S."/>
            <person name="Maiti R."/>
            <person name="Marziali A."/>
            <person name="Militscher J."/>
            <person name="Miranda M."/>
            <person name="Nguyen M."/>
            <person name="Nierman W.C."/>
            <person name="Osborne B.I."/>
            <person name="Pai G."/>
            <person name="Peterson J."/>
            <person name="Pham P.K."/>
            <person name="Rizzo M."/>
            <person name="Rooney T."/>
            <person name="Rowley D."/>
            <person name="Sakano H."/>
            <person name="Salzberg S.L."/>
            <person name="Schwartz J.R."/>
            <person name="Shinn P."/>
            <person name="Southwick A.M."/>
            <person name="Sun H."/>
            <person name="Tallon L.J."/>
            <person name="Tambunga G."/>
            <person name="Toriumi M.J."/>
            <person name="Town C.D."/>
            <person name="Utterback T."/>
            <person name="Van Aken S."/>
            <person name="Vaysberg M."/>
            <person name="Vysotskaia V.S."/>
            <person name="Walker M."/>
            <person name="Wu D."/>
            <person name="Yu G."/>
            <person name="Fraser C.M."/>
            <person name="Venter J.C."/>
            <person name="Davis R.W."/>
        </authorList>
    </citation>
    <scope>NUCLEOTIDE SEQUENCE [LARGE SCALE GENOMIC DNA]</scope>
    <source>
        <strain>cv. Columbia</strain>
    </source>
</reference>
<dbReference type="AlphaFoldDB" id="Q9SY28"/>
<name>Q9SY28_ARATH</name>
<evidence type="ECO:0000313" key="4">
    <source>
        <dbReference type="EMBL" id="AAS47640.1"/>
    </source>
</evidence>
<evidence type="ECO:0000256" key="1">
    <source>
        <dbReference type="SAM" id="MobiDB-lite"/>
    </source>
</evidence>
<evidence type="ECO:0000313" key="5">
    <source>
        <dbReference type="EMBL" id="BAE99905.1"/>
    </source>
</evidence>
<evidence type="ECO:0000313" key="2">
    <source>
        <dbReference type="EMBL" id="AAD32939.1"/>
    </source>
</evidence>
<organism evidence="2">
    <name type="scientific">Arabidopsis thaliana</name>
    <name type="common">Mouse-ear cress</name>
    <dbReference type="NCBI Taxonomy" id="3702"/>
    <lineage>
        <taxon>Eukaryota</taxon>
        <taxon>Viridiplantae</taxon>
        <taxon>Streptophyta</taxon>
        <taxon>Embryophyta</taxon>
        <taxon>Tracheophyta</taxon>
        <taxon>Spermatophyta</taxon>
        <taxon>Magnoliopsida</taxon>
        <taxon>eudicotyledons</taxon>
        <taxon>Gunneridae</taxon>
        <taxon>Pentapetalae</taxon>
        <taxon>rosids</taxon>
        <taxon>malvids</taxon>
        <taxon>Brassicales</taxon>
        <taxon>Brassicaceae</taxon>
        <taxon>Camelineae</taxon>
        <taxon>Arabidopsis</taxon>
    </lineage>
</organism>
<reference evidence="2" key="3">
    <citation type="submission" date="2000-06" db="EMBL/GenBank/DDBJ databases">
        <authorList>
            <person name="Cheuk R."/>
            <person name="Shinn P."/>
            <person name="Brooks S."/>
            <person name="Buehler E."/>
            <person name="Chao Q."/>
            <person name="Johnson-Hopson C."/>
            <person name="Khan S."/>
            <person name="Kim C."/>
            <person name="Altafi H."/>
            <person name="Bei B."/>
            <person name="Chin C."/>
            <person name="Chiou J."/>
            <person name="Choi E."/>
            <person name="Conn L."/>
            <person name="Conway A."/>
            <person name="Gonzalez A."/>
            <person name="Hansen N."/>
            <person name="Howing B."/>
            <person name="Koo T."/>
            <person name="Lam B."/>
            <person name="Lee J."/>
            <person name="Lenz C."/>
            <person name="Li J."/>
            <person name="Liu A."/>
            <person name="Liu J."/>
            <person name="Liu S."/>
            <person name="Mukharsky N."/>
            <person name="Nguyen M."/>
            <person name="Palm C."/>
            <person name="Pham P."/>
            <person name="Sakano H."/>
            <person name="Schwartz J."/>
            <person name="Southwick A."/>
            <person name="Thaveri A."/>
            <person name="Toriumi M."/>
            <person name="Vaysberg M."/>
            <person name="Yu G."/>
            <person name="Davis R."/>
            <person name="Federspiel N."/>
            <person name="Theologis A."/>
            <person name="Ecker J."/>
        </authorList>
    </citation>
    <scope>NUCLEOTIDE SEQUENCE</scope>
</reference>
<feature type="region of interest" description="Disordered" evidence="1">
    <location>
        <begin position="1"/>
        <end position="88"/>
    </location>
</feature>
<feature type="compositionally biased region" description="Polar residues" evidence="1">
    <location>
        <begin position="64"/>
        <end position="82"/>
    </location>
</feature>
<reference evidence="5" key="6">
    <citation type="submission" date="2006-07" db="EMBL/GenBank/DDBJ databases">
        <title>Large-scale analysis of RIKEN Arabidopsis full-length (RAFL) cDNAs.</title>
        <authorList>
            <person name="Totoki Y."/>
            <person name="Seki M."/>
            <person name="Ishida J."/>
            <person name="Nakajima M."/>
            <person name="Enju A."/>
            <person name="Morosawa T."/>
            <person name="Kamiya A."/>
            <person name="Narusaka M."/>
            <person name="Shin-i T."/>
            <person name="Nakagawa M."/>
            <person name="Sakamoto N."/>
            <person name="Oishi K."/>
            <person name="Kohara Y."/>
            <person name="Kobayashi M."/>
            <person name="Toyoda A."/>
            <person name="Sakaki Y."/>
            <person name="Sakurai T."/>
            <person name="Iida K."/>
            <person name="Akiyama K."/>
            <person name="Satou M."/>
            <person name="Toyoda T."/>
            <person name="Konagaya A."/>
            <person name="Carninci P."/>
            <person name="Kawai J."/>
            <person name="Hayashizaki Y."/>
            <person name="Shinozaki K."/>
        </authorList>
    </citation>
    <scope>NUCLEOTIDE SEQUENCE</scope>
</reference>
<dbReference type="EMBL" id="AK227937">
    <property type="protein sequence ID" value="BAE99905.1"/>
    <property type="molecule type" value="mRNA"/>
</dbReference>
<protein>
    <submittedName>
        <fullName evidence="3">At1g30835</fullName>
    </submittedName>
    <submittedName>
        <fullName evidence="2">T17H7.14</fullName>
    </submittedName>
</protein>
<proteinExistence type="evidence at transcript level"/>
<reference evidence="2" key="1">
    <citation type="submission" date="1998-05" db="EMBL/GenBank/DDBJ databases">
        <title>Genomic sequence for Arabidopsis thaliana BAC T17H7 from Chromosome 1.</title>
        <authorList>
            <person name="Buehler E."/>
            <person name="Shinn P."/>
            <person name="Dewar K."/>
            <person name="Feng J."/>
            <person name="Kim C."/>
            <person name="Li Y."/>
            <person name="Sun H."/>
            <person name="Conway A."/>
            <person name="Conway A."/>
            <person name="Kurtz D."/>
            <person name="Oji O."/>
            <person name="Shen Y.K."/>
            <person name="Toriumi M."/>
            <person name="Vysotskaia V."/>
            <person name="Yu G."/>
            <person name="Davis R.W."/>
            <person name="Federspiel N.A."/>
            <person name="Theologis A."/>
            <person name="Ecker J.R."/>
        </authorList>
    </citation>
    <scope>NUCLEOTIDE SEQUENCE</scope>
</reference>
<accession>Q9SY28</accession>
<sequence length="132" mass="14656">MLTRMNLLRTRLEDKPLGGASKSHRKLSPRDLSEPKTNLSGKGGPPQPRPRTSSPQQARRETSKLTFNSTDEPLNHSKSNHTFRSDKEEAKYGGIKWMLAQTNHLLSRSGQRSPAISHLGSGQRSTANPFAK</sequence>
<evidence type="ECO:0000313" key="3">
    <source>
        <dbReference type="EMBL" id="AAR24701.1"/>
    </source>
</evidence>